<dbReference type="EMBL" id="ODYU01001166">
    <property type="protein sequence ID" value="SOQ36995.1"/>
    <property type="molecule type" value="Genomic_DNA"/>
</dbReference>
<keyword evidence="7" id="KW-0539">Nucleus</keyword>
<dbReference type="InterPro" id="IPR001163">
    <property type="entry name" value="Sm_dom_euk/arc"/>
</dbReference>
<keyword evidence="8" id="KW-0687">Ribonucleoprotein</keyword>
<keyword evidence="4" id="KW-0747">Spliceosome</keyword>
<dbReference type="Pfam" id="PF01423">
    <property type="entry name" value="LSM"/>
    <property type="match status" value="1"/>
</dbReference>
<dbReference type="SUPFAM" id="SSF50182">
    <property type="entry name" value="Sm-like ribonucleoproteins"/>
    <property type="match status" value="1"/>
</dbReference>
<evidence type="ECO:0000313" key="11">
    <source>
        <dbReference type="EMBL" id="SOQ36995.1"/>
    </source>
</evidence>
<dbReference type="SMART" id="SM00651">
    <property type="entry name" value="Sm"/>
    <property type="match status" value="1"/>
</dbReference>
<accession>A0A2H1V825</accession>
<dbReference type="PROSITE" id="PS52002">
    <property type="entry name" value="SM"/>
    <property type="match status" value="1"/>
</dbReference>
<feature type="domain" description="Sm" evidence="10">
    <location>
        <begin position="15"/>
        <end position="100"/>
    </location>
</feature>
<dbReference type="GO" id="GO:0003723">
    <property type="term" value="F:RNA binding"/>
    <property type="evidence" value="ECO:0007669"/>
    <property type="project" value="UniProtKB-KW"/>
</dbReference>
<dbReference type="InterPro" id="IPR034105">
    <property type="entry name" value="Lsm3"/>
</dbReference>
<dbReference type="GO" id="GO:0005681">
    <property type="term" value="C:spliceosomal complex"/>
    <property type="evidence" value="ECO:0007669"/>
    <property type="project" value="UniProtKB-KW"/>
</dbReference>
<evidence type="ECO:0000259" key="10">
    <source>
        <dbReference type="PROSITE" id="PS52002"/>
    </source>
</evidence>
<protein>
    <recommendedName>
        <fullName evidence="9">U6 snRNA-associated Sm-like protein LSm3</fullName>
    </recommendedName>
</protein>
<evidence type="ECO:0000256" key="9">
    <source>
        <dbReference type="ARBA" id="ARBA00067758"/>
    </source>
</evidence>
<dbReference type="FunFam" id="2.30.30.100:FF:000007">
    <property type="entry name" value="U6 snRNA-associated Sm-like protein LSm3"/>
    <property type="match status" value="1"/>
</dbReference>
<evidence type="ECO:0000256" key="7">
    <source>
        <dbReference type="ARBA" id="ARBA00023242"/>
    </source>
</evidence>
<comment type="similarity">
    <text evidence="2">Belongs to the snRNP Sm proteins family.</text>
</comment>
<evidence type="ECO:0000256" key="2">
    <source>
        <dbReference type="ARBA" id="ARBA00006850"/>
    </source>
</evidence>
<dbReference type="PANTHER" id="PTHR13110">
    <property type="entry name" value="U6 SNRNA-ASSOCIATED SM-LIKE PROTEIN LSM3"/>
    <property type="match status" value="1"/>
</dbReference>
<organism evidence="11">
    <name type="scientific">Spodoptera frugiperda</name>
    <name type="common">Fall armyworm</name>
    <dbReference type="NCBI Taxonomy" id="7108"/>
    <lineage>
        <taxon>Eukaryota</taxon>
        <taxon>Metazoa</taxon>
        <taxon>Ecdysozoa</taxon>
        <taxon>Arthropoda</taxon>
        <taxon>Hexapoda</taxon>
        <taxon>Insecta</taxon>
        <taxon>Pterygota</taxon>
        <taxon>Neoptera</taxon>
        <taxon>Endopterygota</taxon>
        <taxon>Lepidoptera</taxon>
        <taxon>Glossata</taxon>
        <taxon>Ditrysia</taxon>
        <taxon>Noctuoidea</taxon>
        <taxon>Noctuidae</taxon>
        <taxon>Amphipyrinae</taxon>
        <taxon>Spodoptera</taxon>
    </lineage>
</organism>
<dbReference type="AlphaFoldDB" id="A0A2H1V825"/>
<gene>
    <name evidence="11" type="ORF">SFRICE_010655</name>
</gene>
<keyword evidence="5" id="KW-0694">RNA-binding</keyword>
<reference evidence="11" key="1">
    <citation type="submission" date="2016-07" db="EMBL/GenBank/DDBJ databases">
        <authorList>
            <person name="Bretaudeau A."/>
        </authorList>
    </citation>
    <scope>NUCLEOTIDE SEQUENCE</scope>
    <source>
        <strain evidence="11">Rice</strain>
        <tissue evidence="11">Whole body</tissue>
    </source>
</reference>
<dbReference type="InterPro" id="IPR047575">
    <property type="entry name" value="Sm"/>
</dbReference>
<evidence type="ECO:0000256" key="4">
    <source>
        <dbReference type="ARBA" id="ARBA00022728"/>
    </source>
</evidence>
<name>A0A2H1V825_SPOFR</name>
<evidence type="ECO:0000256" key="3">
    <source>
        <dbReference type="ARBA" id="ARBA00022664"/>
    </source>
</evidence>
<sequence length="190" mass="21065">MADDGENVSVMTVKEPLDLIRLSLDERIYVKMRNERELRGKLHAYDQHLNMVLGDAEETITTVEIDEETYEEVYRTTKRNIPMLFVRGDGVILVSPPVRVGVLGSLNSLIIMSPLFSSRRGILGGALRINLFFLRFCGFTPFPPQAPHPGNVRLMSSGLSLFISSSFSCLKLATTSSSSNTSSMFTLGTT</sequence>
<dbReference type="GO" id="GO:0000398">
    <property type="term" value="P:mRNA splicing, via spliceosome"/>
    <property type="evidence" value="ECO:0007669"/>
    <property type="project" value="InterPro"/>
</dbReference>
<evidence type="ECO:0000256" key="6">
    <source>
        <dbReference type="ARBA" id="ARBA00023187"/>
    </source>
</evidence>
<evidence type="ECO:0000256" key="1">
    <source>
        <dbReference type="ARBA" id="ARBA00004123"/>
    </source>
</evidence>
<evidence type="ECO:0000256" key="5">
    <source>
        <dbReference type="ARBA" id="ARBA00022884"/>
    </source>
</evidence>
<dbReference type="CDD" id="cd01730">
    <property type="entry name" value="LSm3"/>
    <property type="match status" value="1"/>
</dbReference>
<proteinExistence type="inferred from homology"/>
<dbReference type="InterPro" id="IPR010920">
    <property type="entry name" value="LSM_dom_sf"/>
</dbReference>
<evidence type="ECO:0000256" key="8">
    <source>
        <dbReference type="ARBA" id="ARBA00023274"/>
    </source>
</evidence>
<dbReference type="GO" id="GO:0120115">
    <property type="term" value="C:Lsm2-8 complex"/>
    <property type="evidence" value="ECO:0007669"/>
    <property type="project" value="UniProtKB-ARBA"/>
</dbReference>
<keyword evidence="6" id="KW-0508">mRNA splicing</keyword>
<keyword evidence="3" id="KW-0507">mRNA processing</keyword>
<comment type="subcellular location">
    <subcellularLocation>
        <location evidence="1">Nucleus</location>
    </subcellularLocation>
</comment>
<dbReference type="OrthoDB" id="29543at2759"/>
<dbReference type="Gene3D" id="2.30.30.100">
    <property type="match status" value="1"/>
</dbReference>
<dbReference type="InterPro" id="IPR040002">
    <property type="entry name" value="Sm-like_LSM3"/>
</dbReference>